<keyword evidence="1" id="KW-1133">Transmembrane helix</keyword>
<keyword evidence="3" id="KW-0808">Transferase</keyword>
<feature type="transmembrane region" description="Helical" evidence="1">
    <location>
        <begin position="20"/>
        <end position="38"/>
    </location>
</feature>
<accession>A0ABY6JLL0</accession>
<keyword evidence="4" id="KW-1185">Reference proteome</keyword>
<dbReference type="PANTHER" id="PTHR23028">
    <property type="entry name" value="ACETYLTRANSFERASE"/>
    <property type="match status" value="1"/>
</dbReference>
<dbReference type="Proteomes" id="UP001156318">
    <property type="component" value="Chromosome"/>
</dbReference>
<feature type="transmembrane region" description="Helical" evidence="1">
    <location>
        <begin position="136"/>
        <end position="161"/>
    </location>
</feature>
<feature type="transmembrane region" description="Helical" evidence="1">
    <location>
        <begin position="50"/>
        <end position="68"/>
    </location>
</feature>
<feature type="domain" description="Acyltransferase 3" evidence="2">
    <location>
        <begin position="15"/>
        <end position="337"/>
    </location>
</feature>
<evidence type="ECO:0000313" key="4">
    <source>
        <dbReference type="Proteomes" id="UP001156318"/>
    </source>
</evidence>
<reference evidence="3 4" key="1">
    <citation type="submission" date="2021-05" db="EMBL/GenBank/DDBJ databases">
        <title>Isolation, identification, and the growth promoting effects of Pantoea dispersa strain YSD J2 from the aboveground leaves of Cyperus esculentus L.Var. Sativus.</title>
        <authorList>
            <person name="Wang S."/>
            <person name="Tang X.M."/>
            <person name="Huang Y.N."/>
        </authorList>
    </citation>
    <scope>NUCLEOTIDE SEQUENCE [LARGE SCALE GENOMIC DNA]</scope>
    <source>
        <strain evidence="4">YSD YN2</strain>
    </source>
</reference>
<feature type="transmembrane region" description="Helical" evidence="1">
    <location>
        <begin position="325"/>
        <end position="343"/>
    </location>
</feature>
<gene>
    <name evidence="3" type="ORF">KFZ77_09320</name>
</gene>
<keyword evidence="1" id="KW-0472">Membrane</keyword>
<dbReference type="RefSeq" id="WP_264386103.1">
    <property type="nucleotide sequence ID" value="NZ_CP074352.1"/>
</dbReference>
<feature type="transmembrane region" description="Helical" evidence="1">
    <location>
        <begin position="88"/>
        <end position="107"/>
    </location>
</feature>
<organism evidence="3 4">
    <name type="scientific">Siccibacter colletis</name>
    <dbReference type="NCBI Taxonomy" id="1505757"/>
    <lineage>
        <taxon>Bacteria</taxon>
        <taxon>Pseudomonadati</taxon>
        <taxon>Pseudomonadota</taxon>
        <taxon>Gammaproteobacteria</taxon>
        <taxon>Enterobacterales</taxon>
        <taxon>Enterobacteriaceae</taxon>
        <taxon>Siccibacter</taxon>
    </lineage>
</organism>
<feature type="transmembrane region" description="Helical" evidence="1">
    <location>
        <begin position="290"/>
        <end position="310"/>
    </location>
</feature>
<name>A0ABY6JLL0_9ENTR</name>
<evidence type="ECO:0000256" key="1">
    <source>
        <dbReference type="SAM" id="Phobius"/>
    </source>
</evidence>
<dbReference type="GO" id="GO:0016746">
    <property type="term" value="F:acyltransferase activity"/>
    <property type="evidence" value="ECO:0007669"/>
    <property type="project" value="UniProtKB-KW"/>
</dbReference>
<feature type="transmembrane region" description="Helical" evidence="1">
    <location>
        <begin position="229"/>
        <end position="247"/>
    </location>
</feature>
<feature type="transmembrane region" description="Helical" evidence="1">
    <location>
        <begin position="259"/>
        <end position="278"/>
    </location>
</feature>
<keyword evidence="3" id="KW-0012">Acyltransferase</keyword>
<dbReference type="EMBL" id="CP074352">
    <property type="protein sequence ID" value="UYU33681.1"/>
    <property type="molecule type" value="Genomic_DNA"/>
</dbReference>
<feature type="transmembrane region" description="Helical" evidence="1">
    <location>
        <begin position="206"/>
        <end position="222"/>
    </location>
</feature>
<proteinExistence type="predicted"/>
<dbReference type="InterPro" id="IPR002656">
    <property type="entry name" value="Acyl_transf_3_dom"/>
</dbReference>
<feature type="transmembrane region" description="Helical" evidence="1">
    <location>
        <begin position="168"/>
        <end position="186"/>
    </location>
</feature>
<evidence type="ECO:0000313" key="3">
    <source>
        <dbReference type="EMBL" id="UYU33681.1"/>
    </source>
</evidence>
<dbReference type="Pfam" id="PF01757">
    <property type="entry name" value="Acyl_transf_3"/>
    <property type="match status" value="1"/>
</dbReference>
<keyword evidence="1" id="KW-0812">Transmembrane</keyword>
<protein>
    <submittedName>
        <fullName evidence="3">Acyltransferase</fullName>
    </submittedName>
</protein>
<evidence type="ECO:0000259" key="2">
    <source>
        <dbReference type="Pfam" id="PF01757"/>
    </source>
</evidence>
<dbReference type="PANTHER" id="PTHR23028:SF134">
    <property type="entry name" value="PUTATIVE (AFU_ORTHOLOGUE AFUA_4G08520)-RELATED"/>
    <property type="match status" value="1"/>
</dbReference>
<sequence>MTDKLIYNIQNMRVYSIDYLRGVMALCVVSYHFAGWVGYPQDASTLLGKLGIYAVSIFFIISGCALYLAHHNDKLSWRHYKIFIIKRYFRLLPVYWLAMVLVILYWFTYGNGISRDVSTLILNATLLFGIYKPADYIVVGGWSIGNEIFYYSLFPAILMLVKSRAGQCTLIAICLILFCFFSFFYLSDSFSLSAQWKHYINPFNNIIYFISGVFLSYALYNFNANKHYSLCLIVLLATIFCLFPGSGNQITIVTGFDRVALSIIVISLVALVFILKDLKNFPFLHNAFKFLGEISYSMYLLHGVMFSFFTKQLPNLGLDMKSDAMPIYIIFILLLMVASKMCYEHIETPAINLGKKIISRL</sequence>
<dbReference type="InterPro" id="IPR050879">
    <property type="entry name" value="Acyltransferase_3"/>
</dbReference>